<dbReference type="AlphaFoldDB" id="A0AAE1E3F6"/>
<proteinExistence type="predicted"/>
<comment type="caution">
    <text evidence="1">The sequence shown here is derived from an EMBL/GenBank/DDBJ whole genome shotgun (WGS) entry which is preliminary data.</text>
</comment>
<evidence type="ECO:0000313" key="2">
    <source>
        <dbReference type="Proteomes" id="UP001283361"/>
    </source>
</evidence>
<protein>
    <submittedName>
        <fullName evidence="1">Uncharacterized protein</fullName>
    </submittedName>
</protein>
<organism evidence="1 2">
    <name type="scientific">Elysia crispata</name>
    <name type="common">lettuce slug</name>
    <dbReference type="NCBI Taxonomy" id="231223"/>
    <lineage>
        <taxon>Eukaryota</taxon>
        <taxon>Metazoa</taxon>
        <taxon>Spiralia</taxon>
        <taxon>Lophotrochozoa</taxon>
        <taxon>Mollusca</taxon>
        <taxon>Gastropoda</taxon>
        <taxon>Heterobranchia</taxon>
        <taxon>Euthyneura</taxon>
        <taxon>Panpulmonata</taxon>
        <taxon>Sacoglossa</taxon>
        <taxon>Placobranchoidea</taxon>
        <taxon>Plakobranchidae</taxon>
        <taxon>Elysia</taxon>
    </lineage>
</organism>
<dbReference type="EMBL" id="JAWDGP010001301">
    <property type="protein sequence ID" value="KAK3792989.1"/>
    <property type="molecule type" value="Genomic_DNA"/>
</dbReference>
<keyword evidence="2" id="KW-1185">Reference proteome</keyword>
<accession>A0AAE1E3F6</accession>
<dbReference type="Proteomes" id="UP001283361">
    <property type="component" value="Unassembled WGS sequence"/>
</dbReference>
<name>A0AAE1E3F6_9GAST</name>
<sequence>MVKENLIAGCEVRVFPHNCHTVTKIVDDCRLRGCEVRVFPHNCNTVTKIVDDCRLRGKSVSTQLLHGIVESRD</sequence>
<evidence type="ECO:0000313" key="1">
    <source>
        <dbReference type="EMBL" id="KAK3792989.1"/>
    </source>
</evidence>
<gene>
    <name evidence="1" type="ORF">RRG08_014916</name>
</gene>
<reference evidence="1" key="1">
    <citation type="journal article" date="2023" name="G3 (Bethesda)">
        <title>A reference genome for the long-term kleptoplast-retaining sea slug Elysia crispata morphotype clarki.</title>
        <authorList>
            <person name="Eastman K.E."/>
            <person name="Pendleton A.L."/>
            <person name="Shaikh M.A."/>
            <person name="Suttiyut T."/>
            <person name="Ogas R."/>
            <person name="Tomko P."/>
            <person name="Gavelis G."/>
            <person name="Widhalm J.R."/>
            <person name="Wisecaver J.H."/>
        </authorList>
    </citation>
    <scope>NUCLEOTIDE SEQUENCE</scope>
    <source>
        <strain evidence="1">ECLA1</strain>
    </source>
</reference>